<name>A0A6V8LJ46_9BACT</name>
<dbReference type="EMBL" id="BLTE01000001">
    <property type="protein sequence ID" value="GFK92762.1"/>
    <property type="molecule type" value="Genomic_DNA"/>
</dbReference>
<comment type="catalytic activity">
    <reaction evidence="1">
        <text>ATP + protein L-histidine = ADP + protein N-phospho-L-histidine.</text>
        <dbReference type="EC" id="2.7.13.3"/>
    </reaction>
</comment>
<dbReference type="Pfam" id="PF02518">
    <property type="entry name" value="HATPase_c"/>
    <property type="match status" value="1"/>
</dbReference>
<organism evidence="13 14">
    <name type="scientific">Fundidesulfovibrio magnetotacticus</name>
    <dbReference type="NCBI Taxonomy" id="2730080"/>
    <lineage>
        <taxon>Bacteria</taxon>
        <taxon>Pseudomonadati</taxon>
        <taxon>Thermodesulfobacteriota</taxon>
        <taxon>Desulfovibrionia</taxon>
        <taxon>Desulfovibrionales</taxon>
        <taxon>Desulfovibrionaceae</taxon>
        <taxon>Fundidesulfovibrio</taxon>
    </lineage>
</organism>
<comment type="caution">
    <text evidence="13">The sequence shown here is derived from an EMBL/GenBank/DDBJ whole genome shotgun (WGS) entry which is preliminary data.</text>
</comment>
<dbReference type="InterPro" id="IPR003594">
    <property type="entry name" value="HATPase_dom"/>
</dbReference>
<evidence type="ECO:0000256" key="4">
    <source>
        <dbReference type="ARBA" id="ARBA00022679"/>
    </source>
</evidence>
<dbReference type="RefSeq" id="WP_173081101.1">
    <property type="nucleotide sequence ID" value="NZ_BLTE01000001.1"/>
</dbReference>
<dbReference type="SMART" id="SM00471">
    <property type="entry name" value="HDc"/>
    <property type="match status" value="1"/>
</dbReference>
<dbReference type="SMART" id="SM00448">
    <property type="entry name" value="REC"/>
    <property type="match status" value="1"/>
</dbReference>
<feature type="domain" description="HDOD" evidence="12">
    <location>
        <begin position="23"/>
        <end position="219"/>
    </location>
</feature>
<evidence type="ECO:0000256" key="7">
    <source>
        <dbReference type="ARBA" id="ARBA00022840"/>
    </source>
</evidence>
<dbReference type="SUPFAM" id="SSF55874">
    <property type="entry name" value="ATPase domain of HSP90 chaperone/DNA topoisomerase II/histidine kinase"/>
    <property type="match status" value="1"/>
</dbReference>
<keyword evidence="14" id="KW-1185">Reference proteome</keyword>
<dbReference type="Pfam" id="PF08668">
    <property type="entry name" value="HDOD"/>
    <property type="match status" value="1"/>
</dbReference>
<protein>
    <recommendedName>
        <fullName evidence="2">histidine kinase</fullName>
        <ecNumber evidence="2">2.7.13.3</ecNumber>
    </recommendedName>
</protein>
<accession>A0A6V8LJ46</accession>
<evidence type="ECO:0000256" key="2">
    <source>
        <dbReference type="ARBA" id="ARBA00012438"/>
    </source>
</evidence>
<evidence type="ECO:0000256" key="8">
    <source>
        <dbReference type="ARBA" id="ARBA00023012"/>
    </source>
</evidence>
<feature type="modified residue" description="4-aspartylphosphate" evidence="9">
    <location>
        <position position="808"/>
    </location>
</feature>
<dbReference type="PROSITE" id="PS51833">
    <property type="entry name" value="HDOD"/>
    <property type="match status" value="1"/>
</dbReference>
<reference evidence="13 14" key="1">
    <citation type="submission" date="2020-04" db="EMBL/GenBank/DDBJ databases">
        <authorList>
            <consortium name="Desulfovibrio sp. FSS-1 genome sequencing consortium"/>
            <person name="Shimoshige H."/>
            <person name="Kobayashi H."/>
            <person name="Maekawa T."/>
        </authorList>
    </citation>
    <scope>NUCLEOTIDE SEQUENCE [LARGE SCALE GENOMIC DNA]</scope>
    <source>
        <strain evidence="13 14">SIID29052-01</strain>
    </source>
</reference>
<dbReference type="EC" id="2.7.13.3" evidence="2"/>
<dbReference type="SUPFAM" id="SSF47384">
    <property type="entry name" value="Homodimeric domain of signal transducing histidine kinase"/>
    <property type="match status" value="1"/>
</dbReference>
<evidence type="ECO:0000259" key="11">
    <source>
        <dbReference type="PROSITE" id="PS50110"/>
    </source>
</evidence>
<dbReference type="Gene3D" id="1.10.3210.10">
    <property type="entry name" value="Hypothetical protein af1432"/>
    <property type="match status" value="1"/>
</dbReference>
<dbReference type="Pfam" id="PF00512">
    <property type="entry name" value="HisKA"/>
    <property type="match status" value="1"/>
</dbReference>
<feature type="domain" description="Histidine kinase" evidence="10">
    <location>
        <begin position="530"/>
        <end position="741"/>
    </location>
</feature>
<dbReference type="InterPro" id="IPR036890">
    <property type="entry name" value="HATPase_C_sf"/>
</dbReference>
<evidence type="ECO:0000313" key="14">
    <source>
        <dbReference type="Proteomes" id="UP000494245"/>
    </source>
</evidence>
<reference evidence="13 14" key="2">
    <citation type="submission" date="2020-05" db="EMBL/GenBank/DDBJ databases">
        <title>Draft genome sequence of Desulfovibrio sp. strainFSS-1.</title>
        <authorList>
            <person name="Shimoshige H."/>
            <person name="Kobayashi H."/>
            <person name="Maekawa T."/>
        </authorList>
    </citation>
    <scope>NUCLEOTIDE SEQUENCE [LARGE SCALE GENOMIC DNA]</scope>
    <source>
        <strain evidence="13 14">SIID29052-01</strain>
    </source>
</reference>
<proteinExistence type="predicted"/>
<dbReference type="InterPro" id="IPR005467">
    <property type="entry name" value="His_kinase_dom"/>
</dbReference>
<dbReference type="PANTHER" id="PTHR43065:SF10">
    <property type="entry name" value="PEROXIDE STRESS-ACTIVATED HISTIDINE KINASE MAK3"/>
    <property type="match status" value="1"/>
</dbReference>
<evidence type="ECO:0000256" key="1">
    <source>
        <dbReference type="ARBA" id="ARBA00000085"/>
    </source>
</evidence>
<evidence type="ECO:0000256" key="9">
    <source>
        <dbReference type="PROSITE-ProRule" id="PRU00169"/>
    </source>
</evidence>
<keyword evidence="5" id="KW-0547">Nucleotide-binding</keyword>
<dbReference type="PRINTS" id="PR00344">
    <property type="entry name" value="BCTRLSENSOR"/>
</dbReference>
<dbReference type="PANTHER" id="PTHR43065">
    <property type="entry name" value="SENSOR HISTIDINE KINASE"/>
    <property type="match status" value="1"/>
</dbReference>
<dbReference type="PROSITE" id="PS50109">
    <property type="entry name" value="HIS_KIN"/>
    <property type="match status" value="1"/>
</dbReference>
<evidence type="ECO:0000256" key="6">
    <source>
        <dbReference type="ARBA" id="ARBA00022777"/>
    </source>
</evidence>
<dbReference type="InterPro" id="IPR003661">
    <property type="entry name" value="HisK_dim/P_dom"/>
</dbReference>
<dbReference type="Proteomes" id="UP000494245">
    <property type="component" value="Unassembled WGS sequence"/>
</dbReference>
<dbReference type="SMART" id="SM00387">
    <property type="entry name" value="HATPase_c"/>
    <property type="match status" value="1"/>
</dbReference>
<dbReference type="InterPro" id="IPR004358">
    <property type="entry name" value="Sig_transdc_His_kin-like_C"/>
</dbReference>
<dbReference type="SUPFAM" id="SSF52172">
    <property type="entry name" value="CheY-like"/>
    <property type="match status" value="1"/>
</dbReference>
<dbReference type="PROSITE" id="PS50110">
    <property type="entry name" value="RESPONSE_REGULATORY"/>
    <property type="match status" value="1"/>
</dbReference>
<dbReference type="InterPro" id="IPR036097">
    <property type="entry name" value="HisK_dim/P_sf"/>
</dbReference>
<dbReference type="Gene3D" id="3.30.565.10">
    <property type="entry name" value="Histidine kinase-like ATPase, C-terminal domain"/>
    <property type="match status" value="1"/>
</dbReference>
<dbReference type="SUPFAM" id="SSF109604">
    <property type="entry name" value="HD-domain/PDEase-like"/>
    <property type="match status" value="1"/>
</dbReference>
<dbReference type="InterPro" id="IPR001789">
    <property type="entry name" value="Sig_transdc_resp-reg_receiver"/>
</dbReference>
<dbReference type="AlphaFoldDB" id="A0A6V8LJ46"/>
<keyword evidence="3 9" id="KW-0597">Phosphoprotein</keyword>
<dbReference type="GO" id="GO:0000155">
    <property type="term" value="F:phosphorelay sensor kinase activity"/>
    <property type="evidence" value="ECO:0007669"/>
    <property type="project" value="InterPro"/>
</dbReference>
<gene>
    <name evidence="13" type="primary">cckA_1</name>
    <name evidence="13" type="ORF">NNJEOMEG_00589</name>
</gene>
<dbReference type="Gene3D" id="3.40.50.2300">
    <property type="match status" value="1"/>
</dbReference>
<keyword evidence="7" id="KW-0067">ATP-binding</keyword>
<evidence type="ECO:0000259" key="12">
    <source>
        <dbReference type="PROSITE" id="PS51833"/>
    </source>
</evidence>
<dbReference type="InterPro" id="IPR011006">
    <property type="entry name" value="CheY-like_superfamily"/>
</dbReference>
<sequence length="878" mass="93847">MDQPDTRRQADRVRALVEGLDRLPSAPASASRLLEVAASDAPSPKDLTQAVEADPAVSVHILRLANSAEFNRAQKVDDVRQAVMLLGAETVRTAALCVCVREGLFKDFGAGDPAVSDVWRHSLACACAARMLAEKVRPNLAGAAFASGLLHDCGKLALLACAPGETAKLYADEFLSGRRLVRAEQEALGADHCLAGKWLLERWGLPASLAESAWMHHQPPQALLAAGAAGLIPLFTALADRIAHESMGLAAPSQDEGESLAAARELGLDKAALAEIRGGLGRRFAELSGLFAMPQDAAGFYFDALARANRRLGDTGLGLAGRARSQERDARALRHVAQAGLELAKAESDDAVLKALARCLRDRFGASSGLACLLEDDGRVLRGRLWSEAGEGPVRVPLDDSGAPQEPGALPWPYGELARGMRIRSAALPGPEGPPVHFQHGVATVAVRENGLGAGELLFAPGSGHVEPEMRGAVGLLAQLAAQAFRRLDLADSRERRGERLALMMRSMQEMNDKLLKTQRLAAVGQLAAGAAHEINNPLAIISARAQLLEMRESDPAKKKGLRQMVEQIDRIGAILTSLMDFARPAPPRMELMNPRECLERVLALVESGLAAQNIRLERDYAPDVPDIRADAHQMEQVLLNLALNAQHAMEEGGGVLRAGLRRLTASDAVAFTVSDTGTGITPGNLERIFDPFFTTKPEGKGTGLGLSTAWGIVTAHGGTIAVDTEPGRGSLFTVTLPRDLSARPVLADETSARREEAAVLVADDEAHIREILRESLESRGFATRTASDGEEALRLLREGRYRLLILDIRMPGRDGLSLLRESATFAGPDMPVLVLTGMATEEEQAQAIKLGAAACMRKPFQVERLLAEVERLTGRGG</sequence>
<evidence type="ECO:0000259" key="10">
    <source>
        <dbReference type="PROSITE" id="PS50109"/>
    </source>
</evidence>
<evidence type="ECO:0000256" key="5">
    <source>
        <dbReference type="ARBA" id="ARBA00022741"/>
    </source>
</evidence>
<evidence type="ECO:0000313" key="13">
    <source>
        <dbReference type="EMBL" id="GFK92762.1"/>
    </source>
</evidence>
<feature type="domain" description="Response regulatory" evidence="11">
    <location>
        <begin position="759"/>
        <end position="874"/>
    </location>
</feature>
<dbReference type="InterPro" id="IPR003607">
    <property type="entry name" value="HD/PDEase_dom"/>
</dbReference>
<keyword evidence="6 13" id="KW-0418">Kinase</keyword>
<keyword evidence="8" id="KW-0902">Two-component regulatory system</keyword>
<dbReference type="CDD" id="cd00082">
    <property type="entry name" value="HisKA"/>
    <property type="match status" value="1"/>
</dbReference>
<dbReference type="SMART" id="SM00388">
    <property type="entry name" value="HisKA"/>
    <property type="match status" value="1"/>
</dbReference>
<keyword evidence="4" id="KW-0808">Transferase</keyword>
<dbReference type="Gene3D" id="1.10.287.130">
    <property type="match status" value="1"/>
</dbReference>
<dbReference type="Pfam" id="PF00072">
    <property type="entry name" value="Response_reg"/>
    <property type="match status" value="1"/>
</dbReference>
<dbReference type="InterPro" id="IPR013976">
    <property type="entry name" value="HDOD"/>
</dbReference>
<dbReference type="GO" id="GO:0005524">
    <property type="term" value="F:ATP binding"/>
    <property type="evidence" value="ECO:0007669"/>
    <property type="project" value="UniProtKB-KW"/>
</dbReference>
<evidence type="ECO:0000256" key="3">
    <source>
        <dbReference type="ARBA" id="ARBA00022553"/>
    </source>
</evidence>